<dbReference type="AlphaFoldDB" id="A0A0H2S0D1"/>
<proteinExistence type="predicted"/>
<evidence type="ECO:0000256" key="1">
    <source>
        <dbReference type="SAM" id="MobiDB-lite"/>
    </source>
</evidence>
<protein>
    <submittedName>
        <fullName evidence="2">Uncharacterized protein</fullName>
    </submittedName>
</protein>
<organism evidence="2 3">
    <name type="scientific">Schizopora paradoxa</name>
    <dbReference type="NCBI Taxonomy" id="27342"/>
    <lineage>
        <taxon>Eukaryota</taxon>
        <taxon>Fungi</taxon>
        <taxon>Dikarya</taxon>
        <taxon>Basidiomycota</taxon>
        <taxon>Agaricomycotina</taxon>
        <taxon>Agaricomycetes</taxon>
        <taxon>Hymenochaetales</taxon>
        <taxon>Schizoporaceae</taxon>
        <taxon>Schizopora</taxon>
    </lineage>
</organism>
<feature type="region of interest" description="Disordered" evidence="1">
    <location>
        <begin position="349"/>
        <end position="410"/>
    </location>
</feature>
<dbReference type="InParanoid" id="A0A0H2S0D1"/>
<dbReference type="OrthoDB" id="3269821at2759"/>
<feature type="region of interest" description="Disordered" evidence="1">
    <location>
        <begin position="221"/>
        <end position="328"/>
    </location>
</feature>
<evidence type="ECO:0000313" key="2">
    <source>
        <dbReference type="EMBL" id="KLO17419.1"/>
    </source>
</evidence>
<keyword evidence="3" id="KW-1185">Reference proteome</keyword>
<dbReference type="Proteomes" id="UP000053477">
    <property type="component" value="Unassembled WGS sequence"/>
</dbReference>
<accession>A0A0H2S0D1</accession>
<feature type="compositionally biased region" description="Basic and acidic residues" evidence="1">
    <location>
        <begin position="255"/>
        <end position="270"/>
    </location>
</feature>
<name>A0A0H2S0D1_9AGAM</name>
<feature type="compositionally biased region" description="Low complexity" evidence="1">
    <location>
        <begin position="369"/>
        <end position="390"/>
    </location>
</feature>
<reference evidence="2 3" key="1">
    <citation type="submission" date="2015-04" db="EMBL/GenBank/DDBJ databases">
        <title>Complete genome sequence of Schizopora paradoxa KUC8140, a cosmopolitan wood degrader in East Asia.</title>
        <authorList>
            <consortium name="DOE Joint Genome Institute"/>
            <person name="Min B."/>
            <person name="Park H."/>
            <person name="Jang Y."/>
            <person name="Kim J.-J."/>
            <person name="Kim K.H."/>
            <person name="Pangilinan J."/>
            <person name="Lipzen A."/>
            <person name="Riley R."/>
            <person name="Grigoriev I.V."/>
            <person name="Spatafora J.W."/>
            <person name="Choi I.-G."/>
        </authorList>
    </citation>
    <scope>NUCLEOTIDE SEQUENCE [LARGE SCALE GENOMIC DNA]</scope>
    <source>
        <strain evidence="2 3">KUC8140</strain>
    </source>
</reference>
<gene>
    <name evidence="2" type="ORF">SCHPADRAFT_821554</name>
</gene>
<dbReference type="EMBL" id="KQ085905">
    <property type="protein sequence ID" value="KLO17419.1"/>
    <property type="molecule type" value="Genomic_DNA"/>
</dbReference>
<feature type="compositionally biased region" description="Polar residues" evidence="1">
    <location>
        <begin position="17"/>
        <end position="28"/>
    </location>
</feature>
<evidence type="ECO:0000313" key="3">
    <source>
        <dbReference type="Proteomes" id="UP000053477"/>
    </source>
</evidence>
<feature type="region of interest" description="Disordered" evidence="1">
    <location>
        <begin position="1"/>
        <end position="82"/>
    </location>
</feature>
<sequence length="631" mass="69955">MALLVDRFVPPPLDRTPSLTSAETSPDSDGSIELKPRLSLRRPLPPVPVSKKGSVRTVSSQSTKRARSRSRPRPLPDEPRRRGFSDVISQTQVFTSLLDFLTWSEFQVLSSLSRSFRRALLQESTKEVVFARFIPGYKFALGRRDRKTWEDVIRLDYGDLALLMSSLDTPLSRYPTHALAILSTERTSGRQRERTAKLQQATLAHSRAVLVLQSMVHSASQPLPSDLFDPQWKPSGSPKSSVRELTFPAPLSYFDENRRRSDSKDGHSSKSEASASPKRLAKSKTVVSDMGHGRSRSSKLDTGRRSASSPGMSKRFSVFAGNRPPLPPPAFAPPSLRYYSGNWRRNTHFSMSGSDDEGILRPPNRRFLSSNSSSQSSLGSAPTGKSSTTTQPPPTSPSNETLHDLQSATSQTRAPVLRVFVPCAELSEDVIESCEDQLIEDGLWEHLSVGDVVCNFGFVPLTQDEPSISSLSRSQKEKDHRRWLVFTGDRLQIYFPTEYPPISSSDALLLPSPFYYTHLLSSGTNPRLELALPPNSFKVSYTLANLSTTVDSPHSPNGVARVKTFVWVATVDTSLPHVAVSSGWAGEWVLQGEGTREGKKELQRLVKGGQNALRTWEIVLDKCGNGKLWLR</sequence>